<evidence type="ECO:0000256" key="1">
    <source>
        <dbReference type="SAM" id="MobiDB-lite"/>
    </source>
</evidence>
<evidence type="ECO:0000313" key="2">
    <source>
        <dbReference type="EMBL" id="SKA95140.1"/>
    </source>
</evidence>
<protein>
    <submittedName>
        <fullName evidence="2">Uncharacterized protein</fullName>
    </submittedName>
</protein>
<dbReference type="AlphaFoldDB" id="A0A1T4Y032"/>
<keyword evidence="3" id="KW-1185">Reference proteome</keyword>
<accession>A0A1T4Y032</accession>
<proteinExistence type="predicted"/>
<dbReference type="Proteomes" id="UP000190774">
    <property type="component" value="Unassembled WGS sequence"/>
</dbReference>
<gene>
    <name evidence="2" type="ORF">SAMN02745166_02290</name>
</gene>
<evidence type="ECO:0000313" key="3">
    <source>
        <dbReference type="Proteomes" id="UP000190774"/>
    </source>
</evidence>
<name>A0A1T4Y032_9BACT</name>
<sequence length="62" mass="6704">MSSVGFPGLKGNEHASLSSDLQAALMNDGESIQDPASTTLPMLRPLSTSWWARRRFSAVRGL</sequence>
<organism evidence="2 3">
    <name type="scientific">Prosthecobacter debontii</name>
    <dbReference type="NCBI Taxonomy" id="48467"/>
    <lineage>
        <taxon>Bacteria</taxon>
        <taxon>Pseudomonadati</taxon>
        <taxon>Verrucomicrobiota</taxon>
        <taxon>Verrucomicrobiia</taxon>
        <taxon>Verrucomicrobiales</taxon>
        <taxon>Verrucomicrobiaceae</taxon>
        <taxon>Prosthecobacter</taxon>
    </lineage>
</organism>
<dbReference type="EMBL" id="FUYE01000006">
    <property type="protein sequence ID" value="SKA95140.1"/>
    <property type="molecule type" value="Genomic_DNA"/>
</dbReference>
<feature type="region of interest" description="Disordered" evidence="1">
    <location>
        <begin position="20"/>
        <end position="41"/>
    </location>
</feature>
<reference evidence="3" key="1">
    <citation type="submission" date="2017-02" db="EMBL/GenBank/DDBJ databases">
        <authorList>
            <person name="Varghese N."/>
            <person name="Submissions S."/>
        </authorList>
    </citation>
    <scope>NUCLEOTIDE SEQUENCE [LARGE SCALE GENOMIC DNA]</scope>
    <source>
        <strain evidence="3">ATCC 700200</strain>
    </source>
</reference>